<evidence type="ECO:0000313" key="2">
    <source>
        <dbReference type="EMBL" id="GAA2405029.1"/>
    </source>
</evidence>
<dbReference type="Proteomes" id="UP001501231">
    <property type="component" value="Unassembled WGS sequence"/>
</dbReference>
<evidence type="ECO:0000313" key="3">
    <source>
        <dbReference type="Proteomes" id="UP001501231"/>
    </source>
</evidence>
<keyword evidence="3" id="KW-1185">Reference proteome</keyword>
<dbReference type="RefSeq" id="WP_344587371.1">
    <property type="nucleotide sequence ID" value="NZ_BAAARW010000003.1"/>
</dbReference>
<name>A0ABP5VJH8_9ACTN</name>
<sequence length="67" mass="7009">MSDLDLAQAVFRKSSHSEGGSGCVEAGIVGAQRLVRDSKDPDGGCLVWDSAAWGALLSKIKQGTFDL</sequence>
<dbReference type="Pfam" id="PF04149">
    <property type="entry name" value="DUF397"/>
    <property type="match status" value="1"/>
</dbReference>
<feature type="domain" description="DUF397" evidence="1">
    <location>
        <begin position="9"/>
        <end position="61"/>
    </location>
</feature>
<accession>A0ABP5VJH8</accession>
<organism evidence="2 3">
    <name type="scientific">Actinomadura vinacea</name>
    <dbReference type="NCBI Taxonomy" id="115336"/>
    <lineage>
        <taxon>Bacteria</taxon>
        <taxon>Bacillati</taxon>
        <taxon>Actinomycetota</taxon>
        <taxon>Actinomycetes</taxon>
        <taxon>Streptosporangiales</taxon>
        <taxon>Thermomonosporaceae</taxon>
        <taxon>Actinomadura</taxon>
    </lineage>
</organism>
<reference evidence="3" key="1">
    <citation type="journal article" date="2019" name="Int. J. Syst. Evol. Microbiol.">
        <title>The Global Catalogue of Microorganisms (GCM) 10K type strain sequencing project: providing services to taxonomists for standard genome sequencing and annotation.</title>
        <authorList>
            <consortium name="The Broad Institute Genomics Platform"/>
            <consortium name="The Broad Institute Genome Sequencing Center for Infectious Disease"/>
            <person name="Wu L."/>
            <person name="Ma J."/>
        </authorList>
    </citation>
    <scope>NUCLEOTIDE SEQUENCE [LARGE SCALE GENOMIC DNA]</scope>
    <source>
        <strain evidence="3">JCM 3325</strain>
    </source>
</reference>
<dbReference type="EMBL" id="BAAARW010000003">
    <property type="protein sequence ID" value="GAA2405029.1"/>
    <property type="molecule type" value="Genomic_DNA"/>
</dbReference>
<gene>
    <name evidence="2" type="ORF">GCM10010191_10990</name>
</gene>
<protein>
    <submittedName>
        <fullName evidence="2">DUF397 domain-containing protein</fullName>
    </submittedName>
</protein>
<evidence type="ECO:0000259" key="1">
    <source>
        <dbReference type="Pfam" id="PF04149"/>
    </source>
</evidence>
<comment type="caution">
    <text evidence="2">The sequence shown here is derived from an EMBL/GenBank/DDBJ whole genome shotgun (WGS) entry which is preliminary data.</text>
</comment>
<proteinExistence type="predicted"/>
<dbReference type="InterPro" id="IPR007278">
    <property type="entry name" value="DUF397"/>
</dbReference>